<reference evidence="3 4" key="1">
    <citation type="submission" date="2023-05" db="EMBL/GenBank/DDBJ databases">
        <title>Actinoplanes sp. NEAU-A12 genome sequencing.</title>
        <authorList>
            <person name="Wang Z.-S."/>
        </authorList>
    </citation>
    <scope>NUCLEOTIDE SEQUENCE [LARGE SCALE GENOMIC DNA]</scope>
    <source>
        <strain evidence="3 4">NEAU-A12</strain>
    </source>
</reference>
<evidence type="ECO:0000259" key="1">
    <source>
        <dbReference type="Pfam" id="PF00501"/>
    </source>
</evidence>
<proteinExistence type="predicted"/>
<sequence length="506" mass="54201">MLTGANLNMSHRHQEANLCALFDESLAAHRDRIAVWDGDGPHDYARLGRRVDEIAHALRGIGCRPGTRVCLAVSHGIDLVASVLAVLRLGAAYVPVDHRNPVDRVRYIVDDSAATMVVYSAEHAELAGRLGLAGLRLGVLADPGEPVETVAVGPTDLAYILYTSGSTGPPKGVCITHENLANYVTWARDRYIRSVDDRIALYTTLAFDFTVTCIFPPLIAGASIGVYDGVADPMVIQRIVADEAVTVIKITPSYLYLLSHLLDGRQHIRRLIVGGEDLTAELAAKVHSQLNGDVDIVNEYGPTEATVGCVFHTFDPRIDRGGSVPIGVPIPGMRAYVVNDDGTLVRDGGEGELCLSGKSVAPGYLRPGPSGFGDNPFEPGTVMYRTGDIVRRDEAGDLLFIGRRDDQVKIRGNRVELAEVSAAILDHPMVTSAYVTAVREHGSRALVAVATGDAGLAEAHLLEHLTRRLPGYAVPTSLKVIDDIPLTLNQKVDRAAVLTILAEAGG</sequence>
<dbReference type="InterPro" id="IPR025110">
    <property type="entry name" value="AMP-bd_C"/>
</dbReference>
<comment type="caution">
    <text evidence="3">The sequence shown here is derived from an EMBL/GenBank/DDBJ whole genome shotgun (WGS) entry which is preliminary data.</text>
</comment>
<accession>A0ABT6WWE7</accession>
<dbReference type="Gene3D" id="3.40.50.12780">
    <property type="entry name" value="N-terminal domain of ligase-like"/>
    <property type="match status" value="1"/>
</dbReference>
<dbReference type="EMBL" id="JASCTH010000030">
    <property type="protein sequence ID" value="MDI6104073.1"/>
    <property type="molecule type" value="Genomic_DNA"/>
</dbReference>
<dbReference type="Pfam" id="PF00501">
    <property type="entry name" value="AMP-binding"/>
    <property type="match status" value="1"/>
</dbReference>
<dbReference type="InterPro" id="IPR045851">
    <property type="entry name" value="AMP-bd_C_sf"/>
</dbReference>
<evidence type="ECO:0000313" key="4">
    <source>
        <dbReference type="Proteomes" id="UP001241758"/>
    </source>
</evidence>
<dbReference type="NCBIfam" id="TIGR01733">
    <property type="entry name" value="AA-adenyl-dom"/>
    <property type="match status" value="1"/>
</dbReference>
<dbReference type="Pfam" id="PF13193">
    <property type="entry name" value="AMP-binding_C"/>
    <property type="match status" value="1"/>
</dbReference>
<dbReference type="PANTHER" id="PTHR45527">
    <property type="entry name" value="NONRIBOSOMAL PEPTIDE SYNTHETASE"/>
    <property type="match status" value="1"/>
</dbReference>
<feature type="domain" description="AMP-binding enzyme C-terminal" evidence="2">
    <location>
        <begin position="419"/>
        <end position="491"/>
    </location>
</feature>
<evidence type="ECO:0000259" key="2">
    <source>
        <dbReference type="Pfam" id="PF13193"/>
    </source>
</evidence>
<dbReference type="InterPro" id="IPR010071">
    <property type="entry name" value="AA_adenyl_dom"/>
</dbReference>
<dbReference type="PROSITE" id="PS00455">
    <property type="entry name" value="AMP_BINDING"/>
    <property type="match status" value="1"/>
</dbReference>
<dbReference type="SUPFAM" id="SSF56801">
    <property type="entry name" value="Acetyl-CoA synthetase-like"/>
    <property type="match status" value="1"/>
</dbReference>
<gene>
    <name evidence="3" type="ORF">QLQ12_36330</name>
</gene>
<protein>
    <submittedName>
        <fullName evidence="3">Amino acid adenylation domain-containing protein</fullName>
    </submittedName>
</protein>
<dbReference type="InterPro" id="IPR042099">
    <property type="entry name" value="ANL_N_sf"/>
</dbReference>
<keyword evidence="4" id="KW-1185">Reference proteome</keyword>
<organism evidence="3 4">
    <name type="scientific">Actinoplanes sandaracinus</name>
    <dbReference type="NCBI Taxonomy" id="3045177"/>
    <lineage>
        <taxon>Bacteria</taxon>
        <taxon>Bacillati</taxon>
        <taxon>Actinomycetota</taxon>
        <taxon>Actinomycetes</taxon>
        <taxon>Micromonosporales</taxon>
        <taxon>Micromonosporaceae</taxon>
        <taxon>Actinoplanes</taxon>
    </lineage>
</organism>
<dbReference type="InterPro" id="IPR020845">
    <property type="entry name" value="AMP-binding_CS"/>
</dbReference>
<dbReference type="InterPro" id="IPR000873">
    <property type="entry name" value="AMP-dep_synth/lig_dom"/>
</dbReference>
<dbReference type="CDD" id="cd05930">
    <property type="entry name" value="A_NRPS"/>
    <property type="match status" value="1"/>
</dbReference>
<evidence type="ECO:0000313" key="3">
    <source>
        <dbReference type="EMBL" id="MDI6104073.1"/>
    </source>
</evidence>
<dbReference type="Gene3D" id="3.30.300.30">
    <property type="match status" value="1"/>
</dbReference>
<name>A0ABT6WWE7_9ACTN</name>
<dbReference type="RefSeq" id="WP_282765334.1">
    <property type="nucleotide sequence ID" value="NZ_JASCTH010000030.1"/>
</dbReference>
<feature type="domain" description="AMP-dependent synthetase/ligase" evidence="1">
    <location>
        <begin position="22"/>
        <end position="365"/>
    </location>
</feature>
<dbReference type="Proteomes" id="UP001241758">
    <property type="component" value="Unassembled WGS sequence"/>
</dbReference>
<dbReference type="PANTHER" id="PTHR45527:SF1">
    <property type="entry name" value="FATTY ACID SYNTHASE"/>
    <property type="match status" value="1"/>
</dbReference>